<sequence length="125" mass="14673">MEKTIFEINETFIANLKLQCVETKLKHADISLVRTEMMTTEALDEIKNVLFEWEIFNGATVRGQTIPVRFFLDRLSLGPTLENMEDEYSVLYNLNLTVSDENDRSFFQLIPIKLFRRKPEHTTIN</sequence>
<dbReference type="InterPro" id="IPR028934">
    <property type="entry name" value="Vps26-related"/>
</dbReference>
<dbReference type="EMBL" id="GHBR01006852">
    <property type="protein sequence ID" value="NDJ98879.1"/>
    <property type="molecule type" value="Transcribed_RNA"/>
</dbReference>
<dbReference type="AlphaFoldDB" id="A0A6B2GBG9"/>
<evidence type="ECO:0000313" key="2">
    <source>
        <dbReference type="EMBL" id="NDJ98879.1"/>
    </source>
</evidence>
<evidence type="ECO:0000256" key="1">
    <source>
        <dbReference type="ARBA" id="ARBA00009100"/>
    </source>
</evidence>
<comment type="similarity">
    <text evidence="1">Belongs to the VPS26 family.</text>
</comment>
<dbReference type="InterPro" id="IPR014752">
    <property type="entry name" value="Arrestin-like_C"/>
</dbReference>
<protein>
    <submittedName>
        <fullName evidence="2">Vacuolar protein sorting-associated protein 26A (Trinotate prediction)</fullName>
    </submittedName>
</protein>
<accession>A0A6B2GBG9</accession>
<dbReference type="Gene3D" id="2.60.40.640">
    <property type="match status" value="1"/>
</dbReference>
<reference evidence="2" key="1">
    <citation type="submission" date="2018-11" db="EMBL/GenBank/DDBJ databases">
        <title>Myxobolus squamalis genome and transcriptome.</title>
        <authorList>
            <person name="Yahalomi D."/>
            <person name="Atkinson S.D."/>
            <person name="Neuhof M."/>
            <person name="Chang E.S."/>
            <person name="Philippe H."/>
            <person name="Cartwright P."/>
            <person name="Bartholomew J.L."/>
            <person name="Huchon D."/>
        </authorList>
    </citation>
    <scope>NUCLEOTIDE SEQUENCE</scope>
    <source>
        <strain evidence="2">71B08</strain>
        <tissue evidence="2">Whole</tissue>
    </source>
</reference>
<organism evidence="2">
    <name type="scientific">Myxobolus squamalis</name>
    <name type="common">Myxosporean</name>
    <dbReference type="NCBI Taxonomy" id="59785"/>
    <lineage>
        <taxon>Eukaryota</taxon>
        <taxon>Metazoa</taxon>
        <taxon>Cnidaria</taxon>
        <taxon>Myxozoa</taxon>
        <taxon>Myxosporea</taxon>
        <taxon>Bivalvulida</taxon>
        <taxon>Platysporina</taxon>
        <taxon>Myxobolidae</taxon>
        <taxon>Myxobolus</taxon>
    </lineage>
</organism>
<dbReference type="PANTHER" id="PTHR12233">
    <property type="entry name" value="VACUOLAR PROTEIN SORTING 26 RELATED"/>
    <property type="match status" value="1"/>
</dbReference>
<proteinExistence type="inferred from homology"/>
<dbReference type="GO" id="GO:0006886">
    <property type="term" value="P:intracellular protein transport"/>
    <property type="evidence" value="ECO:0007669"/>
    <property type="project" value="InterPro"/>
</dbReference>
<name>A0A6B2GBG9_MYXSQ</name>
<dbReference type="Pfam" id="PF03643">
    <property type="entry name" value="Vps26"/>
    <property type="match status" value="1"/>
</dbReference>